<proteinExistence type="predicted"/>
<comment type="caution">
    <text evidence="1">The sequence shown here is derived from an EMBL/GenBank/DDBJ whole genome shotgun (WGS) entry which is preliminary data.</text>
</comment>
<dbReference type="EMBL" id="MLGG01000024">
    <property type="protein sequence ID" value="KAK1454797.1"/>
    <property type="molecule type" value="Genomic_DNA"/>
</dbReference>
<accession>A0AAI9UAJ7</accession>
<dbReference type="Gene3D" id="2.130.10.10">
    <property type="entry name" value="YVTN repeat-like/Quinoprotein amine dehydrogenase"/>
    <property type="match status" value="1"/>
</dbReference>
<dbReference type="InterPro" id="IPR015943">
    <property type="entry name" value="WD40/YVTN_repeat-like_dom_sf"/>
</dbReference>
<dbReference type="Proteomes" id="UP001239795">
    <property type="component" value="Unassembled WGS sequence"/>
</dbReference>
<organism evidence="1 2">
    <name type="scientific">Colletotrichum melonis</name>
    <dbReference type="NCBI Taxonomy" id="1209925"/>
    <lineage>
        <taxon>Eukaryota</taxon>
        <taxon>Fungi</taxon>
        <taxon>Dikarya</taxon>
        <taxon>Ascomycota</taxon>
        <taxon>Pezizomycotina</taxon>
        <taxon>Sordariomycetes</taxon>
        <taxon>Hypocreomycetidae</taxon>
        <taxon>Glomerellales</taxon>
        <taxon>Glomerellaceae</taxon>
        <taxon>Colletotrichum</taxon>
        <taxon>Colletotrichum acutatum species complex</taxon>
    </lineage>
</organism>
<evidence type="ECO:0000313" key="2">
    <source>
        <dbReference type="Proteomes" id="UP001239795"/>
    </source>
</evidence>
<dbReference type="CDD" id="cd15482">
    <property type="entry name" value="Sialidase_non-viral"/>
    <property type="match status" value="1"/>
</dbReference>
<sequence>MARTTITPGSHWPRTSTLRGCRTNRLLRMFLLFGQTLIGLSVLSTPLQAFAFGSLGTNSAVRSSSLRLLEPRASREGQPVVAVNPTNPDNSVFVSTRFHPLPELEPVGSCFLTYTLDRGTTWNNVTADFPLGATPKCGEQQVFVDANGTFYLLNNQVFSGLEDNIAAHPQLSKSIDGGKTWSVLSVTPLHMQGATKLRVDVATGKVSDGGETWAAFNQIPGPVDVCLNYQIPDLPPICGFPGRSIAVHDGILASAAEGSNGHPEMYVSHDEGVTWETFPLTDGRGNFVANGTDPMLAKSGISLPGDPTPWVSTDPTSTGRFALMVLRDFTLEVYIINTRHAFDLGPNDLLSIMWRTNLSDILDISPTVSFDEGRNFAALIKVMTQPQPVGQNGQPGDRASFISLTYTYAYITYSDGRNSLLDAVLAKVPLDLFQTIL</sequence>
<keyword evidence="2" id="KW-1185">Reference proteome</keyword>
<reference evidence="1 2" key="1">
    <citation type="submission" date="2016-10" db="EMBL/GenBank/DDBJ databases">
        <title>The genome sequence of Colletotrichum fioriniae PJ7.</title>
        <authorList>
            <person name="Baroncelli R."/>
        </authorList>
    </citation>
    <scope>NUCLEOTIDE SEQUENCE [LARGE SCALE GENOMIC DNA]</scope>
    <source>
        <strain evidence="1">Col 31</strain>
    </source>
</reference>
<dbReference type="SUPFAM" id="SSF50939">
    <property type="entry name" value="Sialidases"/>
    <property type="match status" value="1"/>
</dbReference>
<name>A0AAI9UAJ7_9PEZI</name>
<evidence type="ECO:0008006" key="3">
    <source>
        <dbReference type="Google" id="ProtNLM"/>
    </source>
</evidence>
<gene>
    <name evidence="1" type="ORF">CMEL01_03557</name>
</gene>
<evidence type="ECO:0000313" key="1">
    <source>
        <dbReference type="EMBL" id="KAK1454797.1"/>
    </source>
</evidence>
<dbReference type="InterPro" id="IPR036278">
    <property type="entry name" value="Sialidase_sf"/>
</dbReference>
<protein>
    <recommendedName>
        <fullName evidence="3">BNR/Asp-box repeat protein</fullName>
    </recommendedName>
</protein>
<dbReference type="AlphaFoldDB" id="A0AAI9UAJ7"/>